<dbReference type="RefSeq" id="XP_033524890.1">
    <property type="nucleotide sequence ID" value="XM_033671437.1"/>
</dbReference>
<keyword evidence="3" id="KW-1185">Reference proteome</keyword>
<protein>
    <submittedName>
        <fullName evidence="2">Uncharacterized protein</fullName>
    </submittedName>
</protein>
<dbReference type="OrthoDB" id="3924768at2759"/>
<feature type="region of interest" description="Disordered" evidence="1">
    <location>
        <begin position="45"/>
        <end position="69"/>
    </location>
</feature>
<gene>
    <name evidence="2" type="ORF">P153DRAFT_395910</name>
</gene>
<evidence type="ECO:0000313" key="3">
    <source>
        <dbReference type="Proteomes" id="UP000799771"/>
    </source>
</evidence>
<feature type="region of interest" description="Disordered" evidence="1">
    <location>
        <begin position="363"/>
        <end position="395"/>
    </location>
</feature>
<proteinExistence type="predicted"/>
<dbReference type="AlphaFoldDB" id="A0A6A6AGY2"/>
<accession>A0A6A6AGY2</accession>
<organism evidence="2 3">
    <name type="scientific">Dothidotthia symphoricarpi CBS 119687</name>
    <dbReference type="NCBI Taxonomy" id="1392245"/>
    <lineage>
        <taxon>Eukaryota</taxon>
        <taxon>Fungi</taxon>
        <taxon>Dikarya</taxon>
        <taxon>Ascomycota</taxon>
        <taxon>Pezizomycotina</taxon>
        <taxon>Dothideomycetes</taxon>
        <taxon>Pleosporomycetidae</taxon>
        <taxon>Pleosporales</taxon>
        <taxon>Dothidotthiaceae</taxon>
        <taxon>Dothidotthia</taxon>
    </lineage>
</organism>
<name>A0A6A6AGY2_9PLEO</name>
<feature type="compositionally biased region" description="Basic and acidic residues" evidence="1">
    <location>
        <begin position="385"/>
        <end position="395"/>
    </location>
</feature>
<reference evidence="2" key="1">
    <citation type="journal article" date="2020" name="Stud. Mycol.">
        <title>101 Dothideomycetes genomes: a test case for predicting lifestyles and emergence of pathogens.</title>
        <authorList>
            <person name="Haridas S."/>
            <person name="Albert R."/>
            <person name="Binder M."/>
            <person name="Bloem J."/>
            <person name="Labutti K."/>
            <person name="Salamov A."/>
            <person name="Andreopoulos B."/>
            <person name="Baker S."/>
            <person name="Barry K."/>
            <person name="Bills G."/>
            <person name="Bluhm B."/>
            <person name="Cannon C."/>
            <person name="Castanera R."/>
            <person name="Culley D."/>
            <person name="Daum C."/>
            <person name="Ezra D."/>
            <person name="Gonzalez J."/>
            <person name="Henrissat B."/>
            <person name="Kuo A."/>
            <person name="Liang C."/>
            <person name="Lipzen A."/>
            <person name="Lutzoni F."/>
            <person name="Magnuson J."/>
            <person name="Mondo S."/>
            <person name="Nolan M."/>
            <person name="Ohm R."/>
            <person name="Pangilinan J."/>
            <person name="Park H.-J."/>
            <person name="Ramirez L."/>
            <person name="Alfaro M."/>
            <person name="Sun H."/>
            <person name="Tritt A."/>
            <person name="Yoshinaga Y."/>
            <person name="Zwiers L.-H."/>
            <person name="Turgeon B."/>
            <person name="Goodwin S."/>
            <person name="Spatafora J."/>
            <person name="Crous P."/>
            <person name="Grigoriev I."/>
        </authorList>
    </citation>
    <scope>NUCLEOTIDE SEQUENCE</scope>
    <source>
        <strain evidence="2">CBS 119687</strain>
    </source>
</reference>
<sequence length="447" mass="49917">MAVIPQTKPAYIAKENKMTGVEVNHHPRHRMFADSDADGTQIAQPSITTVSPSSSSVEKSRLPNSGIYPAPPTSGSTFHIYHKHEVHLVLTPLPDPTKDRRLGPTLAEQKAKRLAKKTRQACPLSPTSPDDNAFLLHTPYLSFHCPPQVLYLGDTKHAAPAILIHSRCFWREYKLQLGPTIVEVLDSRGVVGLQYHADKKTRKADESALKGYRVRGWRLWGETGKSYVHGVKKARETGEGIDPDVFEELGLEEKPKADEVVYLRWTNPFSVHTRRYHFSYRGIDFWWKGTGTVKEDRCCGFLLRYCHLKLVAKSPATADEHQPEVCLGKYTASVASKKSGTLVLFDAAILRLVDEHVPALLGRESVDQMNEQEGVTQNEDEEDRLTEKETEDKSDEEAIKIARVKKSTLYQVIVATATCMIRAEKEKRHTLMNLIISTGDGAGGAAG</sequence>
<evidence type="ECO:0000256" key="1">
    <source>
        <dbReference type="SAM" id="MobiDB-lite"/>
    </source>
</evidence>
<dbReference type="GeneID" id="54411869"/>
<dbReference type="Proteomes" id="UP000799771">
    <property type="component" value="Unassembled WGS sequence"/>
</dbReference>
<dbReference type="EMBL" id="ML977504">
    <property type="protein sequence ID" value="KAF2130503.1"/>
    <property type="molecule type" value="Genomic_DNA"/>
</dbReference>
<evidence type="ECO:0000313" key="2">
    <source>
        <dbReference type="EMBL" id="KAF2130503.1"/>
    </source>
</evidence>
<feature type="compositionally biased region" description="Polar residues" evidence="1">
    <location>
        <begin position="367"/>
        <end position="377"/>
    </location>
</feature>
<feature type="compositionally biased region" description="Low complexity" evidence="1">
    <location>
        <begin position="45"/>
        <end position="57"/>
    </location>
</feature>